<sequence length="203" mass="22830">MKLQNLLLTLGLIALPIVIFGIYQQAQQAMATPLPVGFPAPTPSDRIEVKQYPAYRSGTYVYEGKLEDATGNAFNPLYNHISSNNIAMTSPVEARYPTETLDRKVDRGIAQVSFLYRSTDIVPQQVAKDIKVEDHPPMLVVSIGIQGAYSYTSYQDNLAKLQRWLAEHPEYQAIGEPRRFFYDSPFTPAPLKRSEVQIPIRAI</sequence>
<dbReference type="EMBL" id="JAZBJZ010000071">
    <property type="protein sequence ID" value="MEE3718298.1"/>
    <property type="molecule type" value="Genomic_DNA"/>
</dbReference>
<dbReference type="Pfam" id="PF04832">
    <property type="entry name" value="SOUL"/>
    <property type="match status" value="1"/>
</dbReference>
<organism evidence="1 2">
    <name type="scientific">Tumidithrix elongata BACA0141</name>
    <dbReference type="NCBI Taxonomy" id="2716417"/>
    <lineage>
        <taxon>Bacteria</taxon>
        <taxon>Bacillati</taxon>
        <taxon>Cyanobacteriota</taxon>
        <taxon>Cyanophyceae</taxon>
        <taxon>Pseudanabaenales</taxon>
        <taxon>Pseudanabaenaceae</taxon>
        <taxon>Tumidithrix</taxon>
        <taxon>Tumidithrix elongata</taxon>
    </lineage>
</organism>
<dbReference type="Gene3D" id="3.20.80.10">
    <property type="entry name" value="Regulatory factor, effector binding domain"/>
    <property type="match status" value="1"/>
</dbReference>
<name>A0AAW9Q530_9CYAN</name>
<keyword evidence="2" id="KW-1185">Reference proteome</keyword>
<dbReference type="InterPro" id="IPR006917">
    <property type="entry name" value="SOUL_heme-bd"/>
</dbReference>
<dbReference type="RefSeq" id="WP_330484731.1">
    <property type="nucleotide sequence ID" value="NZ_JAZBJZ010000071.1"/>
</dbReference>
<protein>
    <submittedName>
        <fullName evidence="1">Heme-binding protein</fullName>
    </submittedName>
</protein>
<dbReference type="SUPFAM" id="SSF55136">
    <property type="entry name" value="Probable bacterial effector-binding domain"/>
    <property type="match status" value="1"/>
</dbReference>
<accession>A0AAW9Q530</accession>
<dbReference type="Proteomes" id="UP001333818">
    <property type="component" value="Unassembled WGS sequence"/>
</dbReference>
<dbReference type="InterPro" id="IPR011256">
    <property type="entry name" value="Reg_factor_effector_dom_sf"/>
</dbReference>
<evidence type="ECO:0000313" key="2">
    <source>
        <dbReference type="Proteomes" id="UP001333818"/>
    </source>
</evidence>
<proteinExistence type="predicted"/>
<gene>
    <name evidence="1" type="ORF">V2H45_16280</name>
</gene>
<dbReference type="AlphaFoldDB" id="A0AAW9Q530"/>
<comment type="caution">
    <text evidence="1">The sequence shown here is derived from an EMBL/GenBank/DDBJ whole genome shotgun (WGS) entry which is preliminary data.</text>
</comment>
<reference evidence="1" key="1">
    <citation type="submission" date="2024-01" db="EMBL/GenBank/DDBJ databases">
        <title>Bank of Algae and Cyanobacteria of the Azores (BACA) strain genomes.</title>
        <authorList>
            <person name="Luz R."/>
            <person name="Cordeiro R."/>
            <person name="Fonseca A."/>
            <person name="Goncalves V."/>
        </authorList>
    </citation>
    <scope>NUCLEOTIDE SEQUENCE</scope>
    <source>
        <strain evidence="1">BACA0141</strain>
    </source>
</reference>
<evidence type="ECO:0000313" key="1">
    <source>
        <dbReference type="EMBL" id="MEE3718298.1"/>
    </source>
</evidence>